<evidence type="ECO:0000256" key="3">
    <source>
        <dbReference type="ARBA" id="ARBA00023002"/>
    </source>
</evidence>
<evidence type="ECO:0000256" key="1">
    <source>
        <dbReference type="ARBA" id="ARBA00022723"/>
    </source>
</evidence>
<accession>A0A1M7HKU0</accession>
<feature type="domain" description="Enoyl reductase (ER)" evidence="5">
    <location>
        <begin position="7"/>
        <end position="335"/>
    </location>
</feature>
<evidence type="ECO:0000259" key="5">
    <source>
        <dbReference type="SMART" id="SM00829"/>
    </source>
</evidence>
<dbReference type="InterPro" id="IPR036291">
    <property type="entry name" value="NAD(P)-bd_dom_sf"/>
</dbReference>
<dbReference type="Proteomes" id="UP000184375">
    <property type="component" value="Unassembled WGS sequence"/>
</dbReference>
<dbReference type="AlphaFoldDB" id="A0A1M7HKU0"/>
<keyword evidence="7" id="KW-1185">Reference proteome</keyword>
<dbReference type="InterPro" id="IPR020843">
    <property type="entry name" value="ER"/>
</dbReference>
<sequence length="337" mass="37242">MKAVLISNPGNIELVERDIPEIKSRDEVLLKVRLAGICGSDMHIYHGTSPVATYPRIIGHEFVGEVVEKGKEVKNLKIGDKVVVEPIIYCGKCYPCRKGRPNVCENLKVMGVHVDGGFQEYVVVKDANVHKFADYLSWEEAVMIEPFTIAAQATWRGGVEKDDFVLIIGAGPIGLTILQYAKYKGAICIVSDIVDFRLEKALELGADYAIKASENIEKEIRKITGGMGVNIAIDAACTPKTFEMAVNVVSQAGRVVVLGFDTSPSSIPQFNITKGELTICGSRLQTNKFKEVIDVFNKRKLNPTALISHKFHFTEIKEAINLLEEGNQNVFKVILEF</sequence>
<dbReference type="PROSITE" id="PS00059">
    <property type="entry name" value="ADH_ZINC"/>
    <property type="match status" value="1"/>
</dbReference>
<dbReference type="PANTHER" id="PTHR43401:SF2">
    <property type="entry name" value="L-THREONINE 3-DEHYDROGENASE"/>
    <property type="match status" value="1"/>
</dbReference>
<keyword evidence="3" id="KW-0560">Oxidoreductase</keyword>
<dbReference type="SUPFAM" id="SSF51735">
    <property type="entry name" value="NAD(P)-binding Rossmann-fold domains"/>
    <property type="match status" value="1"/>
</dbReference>
<comment type="cofactor">
    <cofactor evidence="4">
        <name>Zn(2+)</name>
        <dbReference type="ChEBI" id="CHEBI:29105"/>
    </cofactor>
</comment>
<dbReference type="SMART" id="SM00829">
    <property type="entry name" value="PKS_ER"/>
    <property type="match status" value="1"/>
</dbReference>
<name>A0A1M7HKU0_9FIRM</name>
<evidence type="ECO:0000256" key="2">
    <source>
        <dbReference type="ARBA" id="ARBA00022833"/>
    </source>
</evidence>
<evidence type="ECO:0000313" key="6">
    <source>
        <dbReference type="EMBL" id="SHM29070.1"/>
    </source>
</evidence>
<dbReference type="InterPro" id="IPR002328">
    <property type="entry name" value="ADH_Zn_CS"/>
</dbReference>
<dbReference type="OrthoDB" id="9769198at2"/>
<organism evidence="6 7">
    <name type="scientific">Caldanaerovirga acetigignens</name>
    <dbReference type="NCBI Taxonomy" id="447595"/>
    <lineage>
        <taxon>Bacteria</taxon>
        <taxon>Bacillati</taxon>
        <taxon>Bacillota</taxon>
        <taxon>Clostridia</taxon>
        <taxon>Thermosediminibacterales</taxon>
        <taxon>Thermosediminibacteraceae</taxon>
        <taxon>Caldanaerovirga</taxon>
    </lineage>
</organism>
<protein>
    <submittedName>
        <fullName evidence="6">L-gulonate 5-dehydrogenase</fullName>
    </submittedName>
</protein>
<dbReference type="PANTHER" id="PTHR43401">
    <property type="entry name" value="L-THREONINE 3-DEHYDROGENASE"/>
    <property type="match status" value="1"/>
</dbReference>
<dbReference type="CDD" id="cd08261">
    <property type="entry name" value="Zn_ADH7"/>
    <property type="match status" value="1"/>
</dbReference>
<dbReference type="InterPro" id="IPR050129">
    <property type="entry name" value="Zn_alcohol_dh"/>
</dbReference>
<evidence type="ECO:0000313" key="7">
    <source>
        <dbReference type="Proteomes" id="UP000184375"/>
    </source>
</evidence>
<dbReference type="Pfam" id="PF00107">
    <property type="entry name" value="ADH_zinc_N"/>
    <property type="match status" value="1"/>
</dbReference>
<dbReference type="GO" id="GO:0008270">
    <property type="term" value="F:zinc ion binding"/>
    <property type="evidence" value="ECO:0007669"/>
    <property type="project" value="InterPro"/>
</dbReference>
<proteinExistence type="inferred from homology"/>
<reference evidence="7" key="1">
    <citation type="submission" date="2016-11" db="EMBL/GenBank/DDBJ databases">
        <authorList>
            <person name="Varghese N."/>
            <person name="Submissions S."/>
        </authorList>
    </citation>
    <scope>NUCLEOTIDE SEQUENCE [LARGE SCALE GENOMIC DNA]</scope>
    <source>
        <strain evidence="7">DSM 18802</strain>
    </source>
</reference>
<dbReference type="Gene3D" id="3.90.180.10">
    <property type="entry name" value="Medium-chain alcohol dehydrogenases, catalytic domain"/>
    <property type="match status" value="1"/>
</dbReference>
<comment type="similarity">
    <text evidence="4">Belongs to the zinc-containing alcohol dehydrogenase family.</text>
</comment>
<dbReference type="SUPFAM" id="SSF50129">
    <property type="entry name" value="GroES-like"/>
    <property type="match status" value="1"/>
</dbReference>
<dbReference type="InterPro" id="IPR013149">
    <property type="entry name" value="ADH-like_C"/>
</dbReference>
<dbReference type="STRING" id="447595.SAMN05660826_00690"/>
<evidence type="ECO:0000256" key="4">
    <source>
        <dbReference type="RuleBase" id="RU361277"/>
    </source>
</evidence>
<dbReference type="GO" id="GO:0016491">
    <property type="term" value="F:oxidoreductase activity"/>
    <property type="evidence" value="ECO:0007669"/>
    <property type="project" value="UniProtKB-KW"/>
</dbReference>
<gene>
    <name evidence="6" type="ORF">SAMN05660826_00690</name>
</gene>
<keyword evidence="1 4" id="KW-0479">Metal-binding</keyword>
<dbReference type="EMBL" id="FRCR01000003">
    <property type="protein sequence ID" value="SHM29070.1"/>
    <property type="molecule type" value="Genomic_DNA"/>
</dbReference>
<dbReference type="Gene3D" id="3.40.50.720">
    <property type="entry name" value="NAD(P)-binding Rossmann-like Domain"/>
    <property type="match status" value="1"/>
</dbReference>
<dbReference type="InterPro" id="IPR011032">
    <property type="entry name" value="GroES-like_sf"/>
</dbReference>
<dbReference type="RefSeq" id="WP_073254697.1">
    <property type="nucleotide sequence ID" value="NZ_FRCR01000003.1"/>
</dbReference>
<dbReference type="Pfam" id="PF08240">
    <property type="entry name" value="ADH_N"/>
    <property type="match status" value="1"/>
</dbReference>
<keyword evidence="2 4" id="KW-0862">Zinc</keyword>
<dbReference type="InterPro" id="IPR013154">
    <property type="entry name" value="ADH-like_N"/>
</dbReference>